<keyword evidence="12" id="KW-1185">Reference proteome</keyword>
<evidence type="ECO:0000256" key="4">
    <source>
        <dbReference type="ARBA" id="ARBA00022824"/>
    </source>
</evidence>
<dbReference type="Pfam" id="PF03878">
    <property type="entry name" value="YIF1"/>
    <property type="match status" value="1"/>
</dbReference>
<keyword evidence="2 9" id="KW-0813">Transport</keyword>
<proteinExistence type="inferred from homology"/>
<keyword evidence="4 9" id="KW-0256">Endoplasmic reticulum</keyword>
<evidence type="ECO:0000256" key="10">
    <source>
        <dbReference type="SAM" id="MobiDB-lite"/>
    </source>
</evidence>
<dbReference type="PANTHER" id="PTHR14083:SF0">
    <property type="entry name" value="YIP1D-INTERACTING FACTOR 1, ISOFORM C"/>
    <property type="match status" value="1"/>
</dbReference>
<feature type="compositionally biased region" description="Low complexity" evidence="10">
    <location>
        <begin position="36"/>
        <end position="53"/>
    </location>
</feature>
<feature type="transmembrane region" description="Helical" evidence="9">
    <location>
        <begin position="324"/>
        <end position="342"/>
    </location>
</feature>
<dbReference type="InParanoid" id="A0A3N4KMD0"/>
<keyword evidence="8 9" id="KW-0472">Membrane</keyword>
<comment type="similarity">
    <text evidence="1 9">Belongs to the YIF1 family.</text>
</comment>
<dbReference type="FunCoup" id="A0A3N4KMD0">
    <property type="interactions" value="517"/>
</dbReference>
<dbReference type="GO" id="GO:0005789">
    <property type="term" value="C:endoplasmic reticulum membrane"/>
    <property type="evidence" value="ECO:0007669"/>
    <property type="project" value="UniProtKB-SubCell"/>
</dbReference>
<dbReference type="GO" id="GO:0006888">
    <property type="term" value="P:endoplasmic reticulum to Golgi vesicle-mediated transport"/>
    <property type="evidence" value="ECO:0007669"/>
    <property type="project" value="UniProtKB-UniRule"/>
</dbReference>
<feature type="transmembrane region" description="Helical" evidence="9">
    <location>
        <begin position="176"/>
        <end position="196"/>
    </location>
</feature>
<evidence type="ECO:0000256" key="5">
    <source>
        <dbReference type="ARBA" id="ARBA00022927"/>
    </source>
</evidence>
<evidence type="ECO:0000256" key="8">
    <source>
        <dbReference type="ARBA" id="ARBA00023136"/>
    </source>
</evidence>
<evidence type="ECO:0000256" key="3">
    <source>
        <dbReference type="ARBA" id="ARBA00022692"/>
    </source>
</evidence>
<dbReference type="AlphaFoldDB" id="A0A3N4KMD0"/>
<evidence type="ECO:0000256" key="7">
    <source>
        <dbReference type="ARBA" id="ARBA00023034"/>
    </source>
</evidence>
<dbReference type="GO" id="GO:0005793">
    <property type="term" value="C:endoplasmic reticulum-Golgi intermediate compartment"/>
    <property type="evidence" value="ECO:0007669"/>
    <property type="project" value="UniProtKB-UniRule"/>
</dbReference>
<dbReference type="EMBL" id="ML119133">
    <property type="protein sequence ID" value="RPB11724.1"/>
    <property type="molecule type" value="Genomic_DNA"/>
</dbReference>
<evidence type="ECO:0000256" key="9">
    <source>
        <dbReference type="RuleBase" id="RU368073"/>
    </source>
</evidence>
<dbReference type="InterPro" id="IPR005578">
    <property type="entry name" value="Yif1_fam"/>
</dbReference>
<accession>A0A3N4KMD0</accession>
<reference evidence="11 12" key="1">
    <citation type="journal article" date="2018" name="Nat. Ecol. Evol.">
        <title>Pezizomycetes genomes reveal the molecular basis of ectomycorrhizal truffle lifestyle.</title>
        <authorList>
            <person name="Murat C."/>
            <person name="Payen T."/>
            <person name="Noel B."/>
            <person name="Kuo A."/>
            <person name="Morin E."/>
            <person name="Chen J."/>
            <person name="Kohler A."/>
            <person name="Krizsan K."/>
            <person name="Balestrini R."/>
            <person name="Da Silva C."/>
            <person name="Montanini B."/>
            <person name="Hainaut M."/>
            <person name="Levati E."/>
            <person name="Barry K.W."/>
            <person name="Belfiori B."/>
            <person name="Cichocki N."/>
            <person name="Clum A."/>
            <person name="Dockter R.B."/>
            <person name="Fauchery L."/>
            <person name="Guy J."/>
            <person name="Iotti M."/>
            <person name="Le Tacon F."/>
            <person name="Lindquist E.A."/>
            <person name="Lipzen A."/>
            <person name="Malagnac F."/>
            <person name="Mello A."/>
            <person name="Molinier V."/>
            <person name="Miyauchi S."/>
            <person name="Poulain J."/>
            <person name="Riccioni C."/>
            <person name="Rubini A."/>
            <person name="Sitrit Y."/>
            <person name="Splivallo R."/>
            <person name="Traeger S."/>
            <person name="Wang M."/>
            <person name="Zifcakova L."/>
            <person name="Wipf D."/>
            <person name="Zambonelli A."/>
            <person name="Paolocci F."/>
            <person name="Nowrousian M."/>
            <person name="Ottonello S."/>
            <person name="Baldrian P."/>
            <person name="Spatafora J.W."/>
            <person name="Henrissat B."/>
            <person name="Nagy L.G."/>
            <person name="Aury J.M."/>
            <person name="Wincker P."/>
            <person name="Grigoriev I.V."/>
            <person name="Bonfante P."/>
            <person name="Martin F.M."/>
        </authorList>
    </citation>
    <scope>NUCLEOTIDE SEQUENCE [LARGE SCALE GENOMIC DNA]</scope>
    <source>
        <strain evidence="11 12">CCBAS932</strain>
    </source>
</reference>
<dbReference type="GO" id="GO:0000139">
    <property type="term" value="C:Golgi membrane"/>
    <property type="evidence" value="ECO:0007669"/>
    <property type="project" value="UniProtKB-SubCell"/>
</dbReference>
<feature type="compositionally biased region" description="Pro residues" evidence="10">
    <location>
        <begin position="9"/>
        <end position="19"/>
    </location>
</feature>
<feature type="region of interest" description="Disordered" evidence="10">
    <location>
        <begin position="1"/>
        <end position="68"/>
    </location>
</feature>
<keyword evidence="3 9" id="KW-0812">Transmembrane</keyword>
<feature type="transmembrane region" description="Helical" evidence="9">
    <location>
        <begin position="208"/>
        <end position="229"/>
    </location>
</feature>
<name>A0A3N4KMD0_9PEZI</name>
<evidence type="ECO:0000256" key="2">
    <source>
        <dbReference type="ARBA" id="ARBA00022448"/>
    </source>
</evidence>
<dbReference type="Proteomes" id="UP000277580">
    <property type="component" value="Unassembled WGS sequence"/>
</dbReference>
<comment type="function">
    <text evidence="9">Has a role in transport between endoplasmic reticulum and Golgi.</text>
</comment>
<dbReference type="OrthoDB" id="337750at2759"/>
<keyword evidence="5 9" id="KW-0653">Protein transport</keyword>
<dbReference type="GO" id="GO:0030134">
    <property type="term" value="C:COPII-coated ER to Golgi transport vesicle"/>
    <property type="evidence" value="ECO:0007669"/>
    <property type="project" value="TreeGrafter"/>
</dbReference>
<gene>
    <name evidence="11" type="ORF">P167DRAFT_536385</name>
</gene>
<evidence type="ECO:0000313" key="11">
    <source>
        <dbReference type="EMBL" id="RPB11724.1"/>
    </source>
</evidence>
<organism evidence="11 12">
    <name type="scientific">Morchella conica CCBAS932</name>
    <dbReference type="NCBI Taxonomy" id="1392247"/>
    <lineage>
        <taxon>Eukaryota</taxon>
        <taxon>Fungi</taxon>
        <taxon>Dikarya</taxon>
        <taxon>Ascomycota</taxon>
        <taxon>Pezizomycotina</taxon>
        <taxon>Pezizomycetes</taxon>
        <taxon>Pezizales</taxon>
        <taxon>Morchellaceae</taxon>
        <taxon>Morchella</taxon>
    </lineage>
</organism>
<feature type="transmembrane region" description="Helical" evidence="9">
    <location>
        <begin position="241"/>
        <end position="261"/>
    </location>
</feature>
<dbReference type="PANTHER" id="PTHR14083">
    <property type="entry name" value="YIP1 INTERACTING FACTOR HOMOLOG YIF1 PROTEIN"/>
    <property type="match status" value="1"/>
</dbReference>
<dbReference type="STRING" id="1392247.A0A3N4KMD0"/>
<dbReference type="GO" id="GO:0015031">
    <property type="term" value="P:protein transport"/>
    <property type="evidence" value="ECO:0007669"/>
    <property type="project" value="UniProtKB-KW"/>
</dbReference>
<keyword evidence="7 9" id="KW-0333">Golgi apparatus</keyword>
<evidence type="ECO:0000256" key="6">
    <source>
        <dbReference type="ARBA" id="ARBA00022989"/>
    </source>
</evidence>
<comment type="subcellular location">
    <subcellularLocation>
        <location evidence="9">Endoplasmic reticulum membrane</location>
        <topology evidence="9">Multi-pass membrane protein</topology>
    </subcellularLocation>
    <subcellularLocation>
        <location evidence="9">Golgi apparatus membrane</location>
        <topology evidence="9">Multi-pass membrane protein</topology>
    </subcellularLocation>
</comment>
<keyword evidence="6 9" id="KW-1133">Transmembrane helix</keyword>
<protein>
    <recommendedName>
        <fullName evidence="9">Protein YIF1</fullName>
    </recommendedName>
</protein>
<feature type="transmembrane region" description="Helical" evidence="9">
    <location>
        <begin position="267"/>
        <end position="285"/>
    </location>
</feature>
<evidence type="ECO:0000313" key="12">
    <source>
        <dbReference type="Proteomes" id="UP000277580"/>
    </source>
</evidence>
<evidence type="ECO:0000256" key="1">
    <source>
        <dbReference type="ARBA" id="ARBA00009727"/>
    </source>
</evidence>
<sequence length="352" mass="39228">MQRPMYPAKTPPLHHPVPQKPVQVPVMHSPPPPPSSSNSYNSPYDNPSYSQPSTRSIPGGNLHPQSAAYPSWVPQNMNGNFFSDPAAQMGFSVANAAMSRGTDMAEKNLNRYISALKPYFAVTNTYVLRKLRILLFPFPHTPWFRTSTTRPSSTPGGPLEYSYLPPSEDVNAPDHYIPLMSFVTYILFNSLLTGISGNFHPEQLAQTATTAFVIVFFELAILKMGSYLLNINGGEGQFLDLLGYSGYKFFGAILMILIGEVMGMNSWLAWAVFMYFFAANAFFLLRSLKYVLLPSENGQDGRDVYTNTSSAGVPRGQRRKRRTWFLFFYSYVVQFISALILTSNVGKGSGTK</sequence>